<sequence>MQEEQEGFVRGQSVMSYWVFAHSNRHLRLALPRVVAMAAIQGGQQANGEDADTIFEGQLLEAFAYIQIIALTLIKIGAVAFYKRIFCNKSKQSRFKIVINITFAIVIFWSISMILMNSLQCGTKITALWTGTKDWVKYCSGLAASLARMVFYIEIELNILSPTVDYRLVDTLQVYWSIFEAGLSLLAVNLPSLWVYCTKVLPTSVVASIRSAFSMVSLGSNNSRNRNTQSKTADGTSLQSALSQAGFVRIENESHAMHDIEAQHEAIPPPGVIMVSSTVKQEERNLSHGRAL</sequence>
<feature type="transmembrane region" description="Helical" evidence="6">
    <location>
        <begin position="62"/>
        <end position="82"/>
    </location>
</feature>
<evidence type="ECO:0000256" key="3">
    <source>
        <dbReference type="ARBA" id="ARBA00022989"/>
    </source>
</evidence>
<evidence type="ECO:0000256" key="5">
    <source>
        <dbReference type="ARBA" id="ARBA00038359"/>
    </source>
</evidence>
<dbReference type="PANTHER" id="PTHR33048:SF47">
    <property type="entry name" value="INTEGRAL MEMBRANE PROTEIN-RELATED"/>
    <property type="match status" value="1"/>
</dbReference>
<dbReference type="AlphaFoldDB" id="A0A8H4RQR4"/>
<reference evidence="8 9" key="1">
    <citation type="submission" date="2020-03" db="EMBL/GenBank/DDBJ databases">
        <title>Draft Genome Sequence of Cudoniella acicularis.</title>
        <authorList>
            <person name="Buettner E."/>
            <person name="Kellner H."/>
        </authorList>
    </citation>
    <scope>NUCLEOTIDE SEQUENCE [LARGE SCALE GENOMIC DNA]</scope>
    <source>
        <strain evidence="8 9">DSM 108380</strain>
    </source>
</reference>
<name>A0A8H4RQR4_9HELO</name>
<organism evidence="8 9">
    <name type="scientific">Cudoniella acicularis</name>
    <dbReference type="NCBI Taxonomy" id="354080"/>
    <lineage>
        <taxon>Eukaryota</taxon>
        <taxon>Fungi</taxon>
        <taxon>Dikarya</taxon>
        <taxon>Ascomycota</taxon>
        <taxon>Pezizomycotina</taxon>
        <taxon>Leotiomycetes</taxon>
        <taxon>Helotiales</taxon>
        <taxon>Tricladiaceae</taxon>
        <taxon>Cudoniella</taxon>
    </lineage>
</organism>
<gene>
    <name evidence="8" type="ORF">G7Y89_g4814</name>
</gene>
<comment type="subcellular location">
    <subcellularLocation>
        <location evidence="1">Membrane</location>
        <topology evidence="1">Multi-pass membrane protein</topology>
    </subcellularLocation>
</comment>
<dbReference type="Proteomes" id="UP000566819">
    <property type="component" value="Unassembled WGS sequence"/>
</dbReference>
<accession>A0A8H4RQR4</accession>
<evidence type="ECO:0000256" key="2">
    <source>
        <dbReference type="ARBA" id="ARBA00022692"/>
    </source>
</evidence>
<dbReference type="InterPro" id="IPR052337">
    <property type="entry name" value="SAT4-like"/>
</dbReference>
<keyword evidence="2 6" id="KW-0812">Transmembrane</keyword>
<keyword evidence="9" id="KW-1185">Reference proteome</keyword>
<evidence type="ECO:0000256" key="6">
    <source>
        <dbReference type="SAM" id="Phobius"/>
    </source>
</evidence>
<proteinExistence type="inferred from homology"/>
<comment type="similarity">
    <text evidence="5">Belongs to the SAT4 family.</text>
</comment>
<keyword evidence="3 6" id="KW-1133">Transmembrane helix</keyword>
<dbReference type="Pfam" id="PF20684">
    <property type="entry name" value="Fung_rhodopsin"/>
    <property type="match status" value="1"/>
</dbReference>
<dbReference type="InterPro" id="IPR049326">
    <property type="entry name" value="Rhodopsin_dom_fungi"/>
</dbReference>
<dbReference type="PANTHER" id="PTHR33048">
    <property type="entry name" value="PTH11-LIKE INTEGRAL MEMBRANE PROTEIN (AFU_ORTHOLOGUE AFUA_5G11245)"/>
    <property type="match status" value="1"/>
</dbReference>
<protein>
    <recommendedName>
        <fullName evidence="7">Rhodopsin domain-containing protein</fullName>
    </recommendedName>
</protein>
<evidence type="ECO:0000256" key="4">
    <source>
        <dbReference type="ARBA" id="ARBA00023136"/>
    </source>
</evidence>
<comment type="caution">
    <text evidence="8">The sequence shown here is derived from an EMBL/GenBank/DDBJ whole genome shotgun (WGS) entry which is preliminary data.</text>
</comment>
<dbReference type="GO" id="GO:0016020">
    <property type="term" value="C:membrane"/>
    <property type="evidence" value="ECO:0007669"/>
    <property type="project" value="UniProtKB-SubCell"/>
</dbReference>
<evidence type="ECO:0000259" key="7">
    <source>
        <dbReference type="Pfam" id="PF20684"/>
    </source>
</evidence>
<feature type="transmembrane region" description="Helical" evidence="6">
    <location>
        <begin position="94"/>
        <end position="115"/>
    </location>
</feature>
<dbReference type="OrthoDB" id="5393606at2759"/>
<dbReference type="EMBL" id="JAAMPI010000272">
    <property type="protein sequence ID" value="KAF4633306.1"/>
    <property type="molecule type" value="Genomic_DNA"/>
</dbReference>
<evidence type="ECO:0000313" key="8">
    <source>
        <dbReference type="EMBL" id="KAF4633306.1"/>
    </source>
</evidence>
<evidence type="ECO:0000313" key="9">
    <source>
        <dbReference type="Proteomes" id="UP000566819"/>
    </source>
</evidence>
<evidence type="ECO:0000256" key="1">
    <source>
        <dbReference type="ARBA" id="ARBA00004141"/>
    </source>
</evidence>
<keyword evidence="4 6" id="KW-0472">Membrane</keyword>
<feature type="domain" description="Rhodopsin" evidence="7">
    <location>
        <begin position="46"/>
        <end position="140"/>
    </location>
</feature>